<feature type="transmembrane region" description="Helical" evidence="5">
    <location>
        <begin position="225"/>
        <end position="243"/>
    </location>
</feature>
<evidence type="ECO:0000313" key="7">
    <source>
        <dbReference type="EMBL" id="TXN28811.1"/>
    </source>
</evidence>
<keyword evidence="2 5" id="KW-0812">Transmembrane</keyword>
<dbReference type="Proteomes" id="UP000321379">
    <property type="component" value="Unassembled WGS sequence"/>
</dbReference>
<feature type="transmembrane region" description="Helical" evidence="5">
    <location>
        <begin position="64"/>
        <end position="83"/>
    </location>
</feature>
<protein>
    <submittedName>
        <fullName evidence="7">O-antigen ligase family protein</fullName>
    </submittedName>
</protein>
<evidence type="ECO:0000259" key="6">
    <source>
        <dbReference type="Pfam" id="PF04932"/>
    </source>
</evidence>
<evidence type="ECO:0000256" key="5">
    <source>
        <dbReference type="SAM" id="Phobius"/>
    </source>
</evidence>
<dbReference type="InterPro" id="IPR051533">
    <property type="entry name" value="WaaL-like"/>
</dbReference>
<keyword evidence="4 5" id="KW-0472">Membrane</keyword>
<organism evidence="7 8">
    <name type="scientific">Lacisediminihabitans profunda</name>
    <dbReference type="NCBI Taxonomy" id="2594790"/>
    <lineage>
        <taxon>Bacteria</taxon>
        <taxon>Bacillati</taxon>
        <taxon>Actinomycetota</taxon>
        <taxon>Actinomycetes</taxon>
        <taxon>Micrococcales</taxon>
        <taxon>Microbacteriaceae</taxon>
        <taxon>Lacisediminihabitans</taxon>
    </lineage>
</organism>
<dbReference type="PANTHER" id="PTHR37422:SF21">
    <property type="entry name" value="EXOQ-LIKE PROTEIN"/>
    <property type="match status" value="1"/>
</dbReference>
<evidence type="ECO:0000256" key="1">
    <source>
        <dbReference type="ARBA" id="ARBA00004141"/>
    </source>
</evidence>
<keyword evidence="7" id="KW-0436">Ligase</keyword>
<comment type="caution">
    <text evidence="7">The sequence shown here is derived from an EMBL/GenBank/DDBJ whole genome shotgun (WGS) entry which is preliminary data.</text>
</comment>
<feature type="transmembrane region" description="Helical" evidence="5">
    <location>
        <begin position="339"/>
        <end position="360"/>
    </location>
</feature>
<evidence type="ECO:0000313" key="8">
    <source>
        <dbReference type="Proteomes" id="UP000321379"/>
    </source>
</evidence>
<dbReference type="Pfam" id="PF04932">
    <property type="entry name" value="Wzy_C"/>
    <property type="match status" value="1"/>
</dbReference>
<dbReference type="EMBL" id="VRMG01000011">
    <property type="protein sequence ID" value="TXN28811.1"/>
    <property type="molecule type" value="Genomic_DNA"/>
</dbReference>
<dbReference type="GO" id="GO:0016020">
    <property type="term" value="C:membrane"/>
    <property type="evidence" value="ECO:0007669"/>
    <property type="project" value="UniProtKB-SubCell"/>
</dbReference>
<accession>A0A5C8ULX8</accession>
<feature type="transmembrane region" description="Helical" evidence="5">
    <location>
        <begin position="33"/>
        <end position="52"/>
    </location>
</feature>
<evidence type="ECO:0000256" key="2">
    <source>
        <dbReference type="ARBA" id="ARBA00022692"/>
    </source>
</evidence>
<proteinExistence type="predicted"/>
<dbReference type="RefSeq" id="WP_147784808.1">
    <property type="nucleotide sequence ID" value="NZ_VRMG01000011.1"/>
</dbReference>
<feature type="transmembrane region" description="Helical" evidence="5">
    <location>
        <begin position="89"/>
        <end position="108"/>
    </location>
</feature>
<feature type="transmembrane region" description="Helical" evidence="5">
    <location>
        <begin position="174"/>
        <end position="194"/>
    </location>
</feature>
<reference evidence="7 8" key="1">
    <citation type="submission" date="2019-08" db="EMBL/GenBank/DDBJ databases">
        <title>Bacterial whole genome sequence for Glaciihabitans sp. CHu50b-6-2.</title>
        <authorList>
            <person name="Jin L."/>
        </authorList>
    </citation>
    <scope>NUCLEOTIDE SEQUENCE [LARGE SCALE GENOMIC DNA]</scope>
    <source>
        <strain evidence="7 8">CHu50b-6-2</strain>
    </source>
</reference>
<keyword evidence="3 5" id="KW-1133">Transmembrane helix</keyword>
<evidence type="ECO:0000256" key="4">
    <source>
        <dbReference type="ARBA" id="ARBA00023136"/>
    </source>
</evidence>
<dbReference type="PANTHER" id="PTHR37422">
    <property type="entry name" value="TEICHURONIC ACID BIOSYNTHESIS PROTEIN TUAE"/>
    <property type="match status" value="1"/>
</dbReference>
<feature type="domain" description="O-antigen ligase-related" evidence="6">
    <location>
        <begin position="213"/>
        <end position="352"/>
    </location>
</feature>
<comment type="subcellular location">
    <subcellularLocation>
        <location evidence="1">Membrane</location>
        <topology evidence="1">Multi-pass membrane protein</topology>
    </subcellularLocation>
</comment>
<evidence type="ECO:0000256" key="3">
    <source>
        <dbReference type="ARBA" id="ARBA00022989"/>
    </source>
</evidence>
<dbReference type="GO" id="GO:0016874">
    <property type="term" value="F:ligase activity"/>
    <property type="evidence" value="ECO:0007669"/>
    <property type="project" value="UniProtKB-KW"/>
</dbReference>
<feature type="transmembrane region" description="Helical" evidence="5">
    <location>
        <begin position="201"/>
        <end position="219"/>
    </location>
</feature>
<keyword evidence="8" id="KW-1185">Reference proteome</keyword>
<dbReference type="AlphaFoldDB" id="A0A5C8ULX8"/>
<name>A0A5C8ULX8_9MICO</name>
<gene>
    <name evidence="7" type="ORF">FVP33_16615</name>
</gene>
<dbReference type="InterPro" id="IPR007016">
    <property type="entry name" value="O-antigen_ligase-rel_domated"/>
</dbReference>
<sequence>MEQLDSRGFRLGFAGFVLFTGLAGDFWRNSLSWYGYGAIVAVIVAISIVLLVRNRARLRLSGLPYTLLAFLLVTTVSIAWSFYPLYSALGATVQLVTTAAAVSIVITLSWTQLLTVLGWVFRAVLGLSFLFEFVVSAFIRHPIYPIWIAPEAHPAALLYWSRNLLFVSGKIQGILGNSSLLGMAALLGLIVFAIQLASRRVGRGWGWFWIGVAVLTIGLTRSATIFVGVLVVAVVAVAALVVRRARSRRLAYAGVGVGVLVLAAVGFLLRNPILGVLGKSDTLTGRQGIWDKVIGLATERPAFGWGWLSYWIPWIAPFKGLIRRGGVAVAHAHNAWLDVWLQVGIVGLVVFAALVLATLLRSWIMATDGIITKPGEPGRLTWVALLPILMLAAQLVQSVAESRILLEGGWMLLVIWAVKTKLTPLAAEPSIAERETT</sequence>
<feature type="transmembrane region" description="Helical" evidence="5">
    <location>
        <begin position="250"/>
        <end position="269"/>
    </location>
</feature>
<feature type="transmembrane region" description="Helical" evidence="5">
    <location>
        <begin position="120"/>
        <end position="139"/>
    </location>
</feature>